<comment type="caution">
    <text evidence="1">The sequence shown here is derived from an EMBL/GenBank/DDBJ whole genome shotgun (WGS) entry which is preliminary data.</text>
</comment>
<sequence length="70" mass="7930">MESTIVIKIDSCLEGCLVLARMKEYRSMFSVPWKDQSGVLAPSIRIIILSRISNSRIDIQDTIVMANFII</sequence>
<keyword evidence="2" id="KW-1185">Reference proteome</keyword>
<dbReference type="AlphaFoldDB" id="A0A834HG24"/>
<evidence type="ECO:0000313" key="2">
    <source>
        <dbReference type="Proteomes" id="UP000626092"/>
    </source>
</evidence>
<evidence type="ECO:0000313" key="1">
    <source>
        <dbReference type="EMBL" id="KAF7152418.1"/>
    </source>
</evidence>
<dbReference type="Proteomes" id="UP000626092">
    <property type="component" value="Unassembled WGS sequence"/>
</dbReference>
<organism evidence="1 2">
    <name type="scientific">Rhododendron simsii</name>
    <name type="common">Sims's rhododendron</name>
    <dbReference type="NCBI Taxonomy" id="118357"/>
    <lineage>
        <taxon>Eukaryota</taxon>
        <taxon>Viridiplantae</taxon>
        <taxon>Streptophyta</taxon>
        <taxon>Embryophyta</taxon>
        <taxon>Tracheophyta</taxon>
        <taxon>Spermatophyta</taxon>
        <taxon>Magnoliopsida</taxon>
        <taxon>eudicotyledons</taxon>
        <taxon>Gunneridae</taxon>
        <taxon>Pentapetalae</taxon>
        <taxon>asterids</taxon>
        <taxon>Ericales</taxon>
        <taxon>Ericaceae</taxon>
        <taxon>Ericoideae</taxon>
        <taxon>Rhodoreae</taxon>
        <taxon>Rhododendron</taxon>
    </lineage>
</organism>
<gene>
    <name evidence="1" type="ORF">RHSIM_Rhsim01G0231400</name>
</gene>
<protein>
    <submittedName>
        <fullName evidence="1">Uncharacterized protein</fullName>
    </submittedName>
</protein>
<name>A0A834HG24_RHOSS</name>
<dbReference type="EMBL" id="WJXA01000001">
    <property type="protein sequence ID" value="KAF7152418.1"/>
    <property type="molecule type" value="Genomic_DNA"/>
</dbReference>
<proteinExistence type="predicted"/>
<accession>A0A834HG24</accession>
<reference evidence="1" key="1">
    <citation type="submission" date="2019-11" db="EMBL/GenBank/DDBJ databases">
        <authorList>
            <person name="Liu Y."/>
            <person name="Hou J."/>
            <person name="Li T.-Q."/>
            <person name="Guan C.-H."/>
            <person name="Wu X."/>
            <person name="Wu H.-Z."/>
            <person name="Ling F."/>
            <person name="Zhang R."/>
            <person name="Shi X.-G."/>
            <person name="Ren J.-P."/>
            <person name="Chen E.-F."/>
            <person name="Sun J.-M."/>
        </authorList>
    </citation>
    <scope>NUCLEOTIDE SEQUENCE</scope>
    <source>
        <strain evidence="1">Adult_tree_wgs_1</strain>
        <tissue evidence="1">Leaves</tissue>
    </source>
</reference>